<feature type="domain" description="N-acetyltransferase" evidence="1">
    <location>
        <begin position="22"/>
        <end position="181"/>
    </location>
</feature>
<dbReference type="AlphaFoldDB" id="A0A6A6K9T8"/>
<dbReference type="InterPro" id="IPR032041">
    <property type="entry name" value="Cdc73_N"/>
</dbReference>
<evidence type="ECO:0000259" key="1">
    <source>
        <dbReference type="PROSITE" id="PS51186"/>
    </source>
</evidence>
<accession>A0A6A6K9T8</accession>
<comment type="caution">
    <text evidence="2">The sequence shown here is derived from an EMBL/GenBank/DDBJ whole genome shotgun (WGS) entry which is preliminary data.</text>
</comment>
<dbReference type="EMBL" id="JAAGAX010000018">
    <property type="protein sequence ID" value="KAF2284239.1"/>
    <property type="molecule type" value="Genomic_DNA"/>
</dbReference>
<name>A0A6A6K9T8_HEVBR</name>
<dbReference type="InterPro" id="IPR000182">
    <property type="entry name" value="GNAT_dom"/>
</dbReference>
<dbReference type="Pfam" id="PF13302">
    <property type="entry name" value="Acetyltransf_3"/>
    <property type="match status" value="1"/>
</dbReference>
<organism evidence="2 3">
    <name type="scientific">Hevea brasiliensis</name>
    <name type="common">Para rubber tree</name>
    <name type="synonym">Siphonia brasiliensis</name>
    <dbReference type="NCBI Taxonomy" id="3981"/>
    <lineage>
        <taxon>Eukaryota</taxon>
        <taxon>Viridiplantae</taxon>
        <taxon>Streptophyta</taxon>
        <taxon>Embryophyta</taxon>
        <taxon>Tracheophyta</taxon>
        <taxon>Spermatophyta</taxon>
        <taxon>Magnoliopsida</taxon>
        <taxon>eudicotyledons</taxon>
        <taxon>Gunneridae</taxon>
        <taxon>Pentapetalae</taxon>
        <taxon>rosids</taxon>
        <taxon>fabids</taxon>
        <taxon>Malpighiales</taxon>
        <taxon>Euphorbiaceae</taxon>
        <taxon>Crotonoideae</taxon>
        <taxon>Micrandreae</taxon>
        <taxon>Hevea</taxon>
    </lineage>
</organism>
<dbReference type="PANTHER" id="PTHR46067:SF27">
    <property type="entry name" value="ACYL-COA N-ACYLTRANSFERASES (NAT) SUPERFAMILY PROTEIN"/>
    <property type="match status" value="1"/>
</dbReference>
<evidence type="ECO:0000313" key="3">
    <source>
        <dbReference type="Proteomes" id="UP000467840"/>
    </source>
</evidence>
<gene>
    <name evidence="2" type="ORF">GH714_020037</name>
</gene>
<sequence length="280" mass="31720">MEKGSSAPTTDLREDGNELSDISLRPFEVSDVDDFMVWASDERVTYFCTFHPYTSKEDGIDYIKNTAIPHPWLRAICLNKRPIGSISVTKNSGSDICRGELGYVLAAQYWGKGIATRAVKMAAKTIFSQRPEMERLEALVDLENVGSQRVLEKAGFMREGVLRKYFIRKGSVSLYSIVKIPNFLLMDPLTAPHGNVDKIVRVNDEFRFGTDYNFPCSVKTAYRSKQGNLYTCETLFYCIQNANLKFTDYLQNARALGVPAITFIDRKPPARLPHRQALLH</sequence>
<dbReference type="Gene3D" id="3.40.630.30">
    <property type="match status" value="1"/>
</dbReference>
<evidence type="ECO:0000313" key="2">
    <source>
        <dbReference type="EMBL" id="KAF2284239.1"/>
    </source>
</evidence>
<reference evidence="2 3" key="1">
    <citation type="journal article" date="2020" name="Mol. Plant">
        <title>The Chromosome-Based Rubber Tree Genome Provides New Insights into Spurge Genome Evolution and Rubber Biosynthesis.</title>
        <authorList>
            <person name="Liu J."/>
            <person name="Shi C."/>
            <person name="Shi C.C."/>
            <person name="Li W."/>
            <person name="Zhang Q.J."/>
            <person name="Zhang Y."/>
            <person name="Li K."/>
            <person name="Lu H.F."/>
            <person name="Shi C."/>
            <person name="Zhu S.T."/>
            <person name="Xiao Z.Y."/>
            <person name="Nan H."/>
            <person name="Yue Y."/>
            <person name="Zhu X.G."/>
            <person name="Wu Y."/>
            <person name="Hong X.N."/>
            <person name="Fan G.Y."/>
            <person name="Tong Y."/>
            <person name="Zhang D."/>
            <person name="Mao C.L."/>
            <person name="Liu Y.L."/>
            <person name="Hao S.J."/>
            <person name="Liu W.Q."/>
            <person name="Lv M.Q."/>
            <person name="Zhang H.B."/>
            <person name="Liu Y."/>
            <person name="Hu-Tang G.R."/>
            <person name="Wang J.P."/>
            <person name="Wang J.H."/>
            <person name="Sun Y.H."/>
            <person name="Ni S.B."/>
            <person name="Chen W.B."/>
            <person name="Zhang X.C."/>
            <person name="Jiao Y.N."/>
            <person name="Eichler E.E."/>
            <person name="Li G.H."/>
            <person name="Liu X."/>
            <person name="Gao L.Z."/>
        </authorList>
    </citation>
    <scope>NUCLEOTIDE SEQUENCE [LARGE SCALE GENOMIC DNA]</scope>
    <source>
        <strain evidence="3">cv. GT1</strain>
        <tissue evidence="2">Leaf</tissue>
    </source>
</reference>
<proteinExistence type="predicted"/>
<dbReference type="GO" id="GO:0016747">
    <property type="term" value="F:acyltransferase activity, transferring groups other than amino-acyl groups"/>
    <property type="evidence" value="ECO:0007669"/>
    <property type="project" value="InterPro"/>
</dbReference>
<dbReference type="InterPro" id="IPR016181">
    <property type="entry name" value="Acyl_CoA_acyltransferase"/>
</dbReference>
<dbReference type="PANTHER" id="PTHR46067">
    <property type="entry name" value="ACYL-COA N-ACYLTRANSFERASES (NAT) SUPERFAMILY PROTEIN"/>
    <property type="match status" value="1"/>
</dbReference>
<dbReference type="SUPFAM" id="SSF55729">
    <property type="entry name" value="Acyl-CoA N-acyltransferases (Nat)"/>
    <property type="match status" value="1"/>
</dbReference>
<protein>
    <recommendedName>
        <fullName evidence="1">N-acetyltransferase domain-containing protein</fullName>
    </recommendedName>
</protein>
<dbReference type="PROSITE" id="PS51186">
    <property type="entry name" value="GNAT"/>
    <property type="match status" value="1"/>
</dbReference>
<keyword evidence="3" id="KW-1185">Reference proteome</keyword>
<dbReference type="Proteomes" id="UP000467840">
    <property type="component" value="Chromosome 12"/>
</dbReference>
<dbReference type="Pfam" id="PF16050">
    <property type="entry name" value="CDC73_N"/>
    <property type="match status" value="1"/>
</dbReference>